<dbReference type="GO" id="GO:0016747">
    <property type="term" value="F:acyltransferase activity, transferring groups other than amino-acyl groups"/>
    <property type="evidence" value="ECO:0007669"/>
    <property type="project" value="InterPro"/>
</dbReference>
<dbReference type="InterPro" id="IPR016181">
    <property type="entry name" value="Acyl_CoA_acyltransferase"/>
</dbReference>
<dbReference type="STRING" id="1503961.SAMN05421736_10878"/>
<dbReference type="PANTHER" id="PTHR43877">
    <property type="entry name" value="AMINOALKYLPHOSPHONATE N-ACETYLTRANSFERASE-RELATED-RELATED"/>
    <property type="match status" value="1"/>
</dbReference>
<dbReference type="InterPro" id="IPR000182">
    <property type="entry name" value="GNAT_dom"/>
</dbReference>
<evidence type="ECO:0000313" key="4">
    <source>
        <dbReference type="EMBL" id="SDZ24324.1"/>
    </source>
</evidence>
<dbReference type="Gene3D" id="3.40.630.30">
    <property type="match status" value="1"/>
</dbReference>
<keyword evidence="1 4" id="KW-0808">Transferase</keyword>
<dbReference type="Proteomes" id="UP000198935">
    <property type="component" value="Unassembled WGS sequence"/>
</dbReference>
<evidence type="ECO:0000256" key="1">
    <source>
        <dbReference type="ARBA" id="ARBA00022679"/>
    </source>
</evidence>
<keyword evidence="5" id="KW-1185">Reference proteome</keyword>
<dbReference type="EMBL" id="FNPI01000008">
    <property type="protein sequence ID" value="SDZ24324.1"/>
    <property type="molecule type" value="Genomic_DNA"/>
</dbReference>
<name>A0A1H3RF30_9BACI</name>
<feature type="domain" description="N-acetyltransferase" evidence="3">
    <location>
        <begin position="1"/>
        <end position="145"/>
    </location>
</feature>
<dbReference type="SUPFAM" id="SSF55729">
    <property type="entry name" value="Acyl-CoA N-acyltransferases (Nat)"/>
    <property type="match status" value="1"/>
</dbReference>
<dbReference type="AlphaFoldDB" id="A0A1H3RF30"/>
<evidence type="ECO:0000259" key="3">
    <source>
        <dbReference type="PROSITE" id="PS51186"/>
    </source>
</evidence>
<accession>A0A1H3RF30</accession>
<sequence length="314" mass="34878">MIIRTELPADYAQIAELHGCAFTQSRSQEESVLTAVLRQEKTYDPQLALVAEVNGEIIGHVMVVPYTFQVYGEFVNGGILAPLGVKPEWQRKGVGSRLIARVHENAVKADLSFILLLGHDTYYPRFGYVTKMFGEANIDISLPLQTGLSNEEPAARKPLPQDVQKLEELWQETHRDVPLCLKPEANFLSWISTNKAVDSLVFTAKKEVIGYARVHGGTKEIKSFLAKDAQAGKQMLRKLVQSYALQDSVSLPLHPLRKNWFSPPEKTSGKTASWAAAMICPLDGRSAVHSYISNVGKEADNTGIIHWPVPFELV</sequence>
<dbReference type="PROSITE" id="PS51186">
    <property type="entry name" value="GNAT"/>
    <property type="match status" value="1"/>
</dbReference>
<evidence type="ECO:0000313" key="5">
    <source>
        <dbReference type="Proteomes" id="UP000198935"/>
    </source>
</evidence>
<dbReference type="PANTHER" id="PTHR43877:SF1">
    <property type="entry name" value="ACETYLTRANSFERASE"/>
    <property type="match status" value="1"/>
</dbReference>
<dbReference type="InterPro" id="IPR050832">
    <property type="entry name" value="Bact_Acetyltransf"/>
</dbReference>
<dbReference type="Pfam" id="PF13527">
    <property type="entry name" value="Acetyltransf_9"/>
    <property type="match status" value="1"/>
</dbReference>
<gene>
    <name evidence="4" type="ORF">SAMN05421736_10878</name>
</gene>
<keyword evidence="2" id="KW-0012">Acyltransferase</keyword>
<proteinExistence type="predicted"/>
<dbReference type="CDD" id="cd04301">
    <property type="entry name" value="NAT_SF"/>
    <property type="match status" value="1"/>
</dbReference>
<reference evidence="5" key="1">
    <citation type="submission" date="2016-10" db="EMBL/GenBank/DDBJ databases">
        <authorList>
            <person name="Varghese N."/>
            <person name="Submissions S."/>
        </authorList>
    </citation>
    <scope>NUCLEOTIDE SEQUENCE [LARGE SCALE GENOMIC DNA]</scope>
    <source>
        <strain evidence="5">SP</strain>
    </source>
</reference>
<evidence type="ECO:0000256" key="2">
    <source>
        <dbReference type="ARBA" id="ARBA00023315"/>
    </source>
</evidence>
<organism evidence="4 5">
    <name type="scientific">Evansella caseinilytica</name>
    <dbReference type="NCBI Taxonomy" id="1503961"/>
    <lineage>
        <taxon>Bacteria</taxon>
        <taxon>Bacillati</taxon>
        <taxon>Bacillota</taxon>
        <taxon>Bacilli</taxon>
        <taxon>Bacillales</taxon>
        <taxon>Bacillaceae</taxon>
        <taxon>Evansella</taxon>
    </lineage>
</organism>
<protein>
    <submittedName>
        <fullName evidence="4">Predicted N-acetyltransferase YhbS</fullName>
    </submittedName>
</protein>
<dbReference type="OrthoDB" id="9797178at2"/>